<evidence type="ECO:0000256" key="15">
    <source>
        <dbReference type="ARBA" id="ARBA00049155"/>
    </source>
</evidence>
<name>A0ABQ8G0N0_9PEZI</name>
<feature type="compositionally biased region" description="Basic and acidic residues" evidence="16">
    <location>
        <begin position="866"/>
        <end position="877"/>
    </location>
</feature>
<dbReference type="PRINTS" id="PR00406">
    <property type="entry name" value="CYTB5RDTASE"/>
</dbReference>
<dbReference type="Pfam" id="PF00174">
    <property type="entry name" value="Oxidored_molyb"/>
    <property type="match status" value="1"/>
</dbReference>
<dbReference type="CDD" id="cd06183">
    <property type="entry name" value="cyt_b5_reduct_like"/>
    <property type="match status" value="1"/>
</dbReference>
<sequence>MPPVPWTVKVQNHPGSSADDIAKEPDWGAGLGHRIGFKNDQDRVPGITHLEDDFDEDVEEAREELVELNTRSEGPQLINFRDVMGNQKDLHRWTNENGSIGWRYVLEASEHWIKNTEDWPANAKKRQQAKNQRMKEEDRGGQQEHEWKRSQGENKHHNAYAGVEESGYDSGIEQSGQAGNQESDQGKLRKKYSPQEITLLRSLRHEKEYISQLKCNDGKRRSPQQHNKTPIFINEQDQCSPDNWLPRSSDLIRLTGKHPLNAEAPLSHLFDAGLITPNELHYVRNHGAVPRLLWELHKLDIQGGHMTLSMDDLKDKFATINIPIALACDGNRRKELHMIKKSKGFSWGAGAVSCAYWKGPLLRDVLLSAGIPEIMPGGDGKRYWVHFEGADEPSEAKYATCLPFQYVMDPTNDVILAYEMNDLPLPPDHGYPVRLMVPGYVGGRCVKWLKKIWISDKENDSHYHVWDNRLLPSFVTEKDGEFAEAMFRHPDTACNEQSLNSVIVKPAHGERIPLTTARKGHSYRIAGYAYDGGGHEVQRVEVSLDDGETWLYCIRQFPDYPIRHGNKFWTWLHWHVDVELSHLLRSKSITVRCFNVFKNTQPEKPSWNIMGVMNNCWYVVKPSIVDGEETDVPSILFEHPVEPGTGAGGWMKPNTESRIENAKQEAGTPQKQFTRQEIEKHDKEDDCWIVIDGKVYDATSLLSWHPGGKAAVLGHAGKLHQETSDEFASIHDGYAYQKLKECVLGIVTEKAADFIKKNAEAAAKDEASSQENDDQLTLQKHRWLPVRLIDREDISKDTRTYTFALPDGKSALGLGTCQHVQIGFHMKDRMLIRSYTPTRPLLPAPKQHHHAEAGCISPTSTTFSPARRDSKSSAHHALRDGDGTFDLTVKTYLPSSAQPGGALTNILDLLPLGSTVELRGPTGAIVYHGCGAFSIAGRTRYFSRISLVLGGPGVTPGYALIARILLSADPVRVRVVNANRSEGDILLREELDEFVRQGRGQLHVAHVLSHPGEGWKGAKGHVSEEVLRRESFEPAADSVVFVCGPPGMVQKVAVPALTEWGYKEGENMFGF</sequence>
<feature type="region of interest" description="Disordered" evidence="16">
    <location>
        <begin position="214"/>
        <end position="233"/>
    </location>
</feature>
<accession>A0ABQ8G0N0</accession>
<evidence type="ECO:0000259" key="18">
    <source>
        <dbReference type="PROSITE" id="PS51384"/>
    </source>
</evidence>
<dbReference type="InterPro" id="IPR014756">
    <property type="entry name" value="Ig_E-set"/>
</dbReference>
<dbReference type="InterPro" id="IPR036400">
    <property type="entry name" value="Cyt_B5-like_heme/steroid_sf"/>
</dbReference>
<dbReference type="PROSITE" id="PS51384">
    <property type="entry name" value="FAD_FR"/>
    <property type="match status" value="1"/>
</dbReference>
<comment type="similarity">
    <text evidence="5">Belongs to the nitrate reductase family.</text>
</comment>
<dbReference type="Gene3D" id="3.40.50.80">
    <property type="entry name" value="Nucleotide-binding domain of ferredoxin-NADP reductase (FNR) module"/>
    <property type="match status" value="1"/>
</dbReference>
<dbReference type="SUPFAM" id="SSF63380">
    <property type="entry name" value="Riboflavin synthase domain-like"/>
    <property type="match status" value="1"/>
</dbReference>
<dbReference type="Gene3D" id="2.40.30.10">
    <property type="entry name" value="Translation factors"/>
    <property type="match status" value="1"/>
</dbReference>
<dbReference type="SUPFAM" id="SSF81296">
    <property type="entry name" value="E set domains"/>
    <property type="match status" value="1"/>
</dbReference>
<dbReference type="EC" id="1.7.1.3" evidence="7"/>
<keyword evidence="9" id="KW-0500">Molybdenum</keyword>
<evidence type="ECO:0000313" key="20">
    <source>
        <dbReference type="Proteomes" id="UP000774617"/>
    </source>
</evidence>
<comment type="cofactor">
    <cofactor evidence="1">
        <name>Mo-molybdopterin</name>
        <dbReference type="ChEBI" id="CHEBI:71302"/>
    </cofactor>
</comment>
<dbReference type="SMART" id="SM01117">
    <property type="entry name" value="Cyt-b5"/>
    <property type="match status" value="1"/>
</dbReference>
<evidence type="ECO:0000256" key="8">
    <source>
        <dbReference type="ARBA" id="ARBA00015499"/>
    </source>
</evidence>
<comment type="subunit">
    <text evidence="6">Homodimer.</text>
</comment>
<evidence type="ECO:0000256" key="7">
    <source>
        <dbReference type="ARBA" id="ARBA00012673"/>
    </source>
</evidence>
<reference evidence="19 20" key="1">
    <citation type="journal article" date="2021" name="Nat. Commun.">
        <title>Genetic determinants of endophytism in the Arabidopsis root mycobiome.</title>
        <authorList>
            <person name="Mesny F."/>
            <person name="Miyauchi S."/>
            <person name="Thiergart T."/>
            <person name="Pickel B."/>
            <person name="Atanasova L."/>
            <person name="Karlsson M."/>
            <person name="Huettel B."/>
            <person name="Barry K.W."/>
            <person name="Haridas S."/>
            <person name="Chen C."/>
            <person name="Bauer D."/>
            <person name="Andreopoulos W."/>
            <person name="Pangilinan J."/>
            <person name="LaButti K."/>
            <person name="Riley R."/>
            <person name="Lipzen A."/>
            <person name="Clum A."/>
            <person name="Drula E."/>
            <person name="Henrissat B."/>
            <person name="Kohler A."/>
            <person name="Grigoriev I.V."/>
            <person name="Martin F.M."/>
            <person name="Hacquard S."/>
        </authorList>
    </citation>
    <scope>NUCLEOTIDE SEQUENCE [LARGE SCALE GENOMIC DNA]</scope>
    <source>
        <strain evidence="19 20">MPI-SDFR-AT-0080</strain>
    </source>
</reference>
<feature type="region of interest" description="Disordered" evidence="16">
    <location>
        <begin position="1"/>
        <end position="21"/>
    </location>
</feature>
<evidence type="ECO:0000256" key="1">
    <source>
        <dbReference type="ARBA" id="ARBA00001924"/>
    </source>
</evidence>
<feature type="domain" description="FAD-binding FR-type" evidence="18">
    <location>
        <begin position="781"/>
        <end position="928"/>
    </location>
</feature>
<dbReference type="SUPFAM" id="SSF55856">
    <property type="entry name" value="Cytochrome b5-like heme/steroid binding domain"/>
    <property type="match status" value="1"/>
</dbReference>
<protein>
    <recommendedName>
        <fullName evidence="8">Nitrate reductase [NADPH]</fullName>
        <ecNumber evidence="7">1.7.1.3</ecNumber>
    </recommendedName>
</protein>
<dbReference type="Gene3D" id="3.90.420.10">
    <property type="entry name" value="Oxidoreductase, molybdopterin-binding domain"/>
    <property type="match status" value="1"/>
</dbReference>
<dbReference type="InterPro" id="IPR001199">
    <property type="entry name" value="Cyt_B5-like_heme/steroid-bd"/>
</dbReference>
<evidence type="ECO:0000313" key="19">
    <source>
        <dbReference type="EMBL" id="KAH7039471.1"/>
    </source>
</evidence>
<keyword evidence="11" id="KW-0479">Metal-binding</keyword>
<comment type="catalytic activity">
    <reaction evidence="15">
        <text>nitrite + NADP(+) + H2O = nitrate + NADPH + H(+)</text>
        <dbReference type="Rhea" id="RHEA:19061"/>
        <dbReference type="ChEBI" id="CHEBI:15377"/>
        <dbReference type="ChEBI" id="CHEBI:15378"/>
        <dbReference type="ChEBI" id="CHEBI:16301"/>
        <dbReference type="ChEBI" id="CHEBI:17632"/>
        <dbReference type="ChEBI" id="CHEBI:57783"/>
        <dbReference type="ChEBI" id="CHEBI:58349"/>
        <dbReference type="EC" id="1.7.1.3"/>
    </reaction>
</comment>
<dbReference type="SUPFAM" id="SSF56524">
    <property type="entry name" value="Oxidoreductase molybdopterin-binding domain"/>
    <property type="match status" value="1"/>
</dbReference>
<evidence type="ECO:0000256" key="3">
    <source>
        <dbReference type="ARBA" id="ARBA00001974"/>
    </source>
</evidence>
<dbReference type="InterPro" id="IPR008335">
    <property type="entry name" value="Mopterin_OxRdtase_euk"/>
</dbReference>
<dbReference type="InterPro" id="IPR017927">
    <property type="entry name" value="FAD-bd_FR_type"/>
</dbReference>
<dbReference type="PANTHER" id="PTHR19372:SF7">
    <property type="entry name" value="SULFITE OXIDASE, MITOCHONDRIAL"/>
    <property type="match status" value="1"/>
</dbReference>
<dbReference type="PANTHER" id="PTHR19372">
    <property type="entry name" value="SULFITE REDUCTASE"/>
    <property type="match status" value="1"/>
</dbReference>
<dbReference type="Pfam" id="PF00173">
    <property type="entry name" value="Cyt-b5"/>
    <property type="match status" value="1"/>
</dbReference>
<evidence type="ECO:0000256" key="13">
    <source>
        <dbReference type="ARBA" id="ARBA00023002"/>
    </source>
</evidence>
<dbReference type="InterPro" id="IPR001433">
    <property type="entry name" value="OxRdtase_FAD/NAD-bd"/>
</dbReference>
<evidence type="ECO:0000256" key="2">
    <source>
        <dbReference type="ARBA" id="ARBA00001971"/>
    </source>
</evidence>
<dbReference type="InterPro" id="IPR036374">
    <property type="entry name" value="OxRdtase_Mopterin-bd_sf"/>
</dbReference>
<dbReference type="InterPro" id="IPR008333">
    <property type="entry name" value="Cbr1-like_FAD-bd_dom"/>
</dbReference>
<dbReference type="Pfam" id="PF00175">
    <property type="entry name" value="NAD_binding_1"/>
    <property type="match status" value="1"/>
</dbReference>
<keyword evidence="14" id="KW-0534">Nitrate assimilation</keyword>
<feature type="region of interest" description="Disordered" evidence="16">
    <location>
        <begin position="117"/>
        <end position="193"/>
    </location>
</feature>
<feature type="compositionally biased region" description="Polar residues" evidence="16">
    <location>
        <begin position="172"/>
        <end position="183"/>
    </location>
</feature>
<dbReference type="EMBL" id="JAGTJR010000029">
    <property type="protein sequence ID" value="KAH7039471.1"/>
    <property type="molecule type" value="Genomic_DNA"/>
</dbReference>
<evidence type="ECO:0000256" key="12">
    <source>
        <dbReference type="ARBA" id="ARBA00022827"/>
    </source>
</evidence>
<evidence type="ECO:0000256" key="6">
    <source>
        <dbReference type="ARBA" id="ARBA00011738"/>
    </source>
</evidence>
<evidence type="ECO:0000256" key="11">
    <source>
        <dbReference type="ARBA" id="ARBA00022723"/>
    </source>
</evidence>
<dbReference type="Gene3D" id="2.60.40.650">
    <property type="match status" value="1"/>
</dbReference>
<keyword evidence="10" id="KW-0285">Flavoprotein</keyword>
<evidence type="ECO:0000256" key="4">
    <source>
        <dbReference type="ARBA" id="ARBA00003838"/>
    </source>
</evidence>
<comment type="caution">
    <text evidence="19">The sequence shown here is derived from an EMBL/GenBank/DDBJ whole genome shotgun (WGS) entry which is preliminary data.</text>
</comment>
<feature type="domain" description="Cytochrome b5 heme-binding" evidence="17">
    <location>
        <begin position="670"/>
        <end position="748"/>
    </location>
</feature>
<dbReference type="PROSITE" id="PS50255">
    <property type="entry name" value="CYTOCHROME_B5_2"/>
    <property type="match status" value="1"/>
</dbReference>
<keyword evidence="12" id="KW-0274">FAD</keyword>
<dbReference type="Proteomes" id="UP000774617">
    <property type="component" value="Unassembled WGS sequence"/>
</dbReference>
<evidence type="ECO:0000259" key="17">
    <source>
        <dbReference type="PROSITE" id="PS50255"/>
    </source>
</evidence>
<comment type="cofactor">
    <cofactor evidence="2">
        <name>heme</name>
        <dbReference type="ChEBI" id="CHEBI:30413"/>
    </cofactor>
</comment>
<keyword evidence="13" id="KW-0560">Oxidoreductase</keyword>
<evidence type="ECO:0000256" key="9">
    <source>
        <dbReference type="ARBA" id="ARBA00022505"/>
    </source>
</evidence>
<comment type="cofactor">
    <cofactor evidence="3">
        <name>FAD</name>
        <dbReference type="ChEBI" id="CHEBI:57692"/>
    </cofactor>
</comment>
<evidence type="ECO:0000256" key="10">
    <source>
        <dbReference type="ARBA" id="ARBA00022630"/>
    </source>
</evidence>
<evidence type="ECO:0000256" key="16">
    <source>
        <dbReference type="SAM" id="MobiDB-lite"/>
    </source>
</evidence>
<proteinExistence type="inferred from homology"/>
<dbReference type="SUPFAM" id="SSF52343">
    <property type="entry name" value="Ferredoxin reductase-like, C-terminal NADP-linked domain"/>
    <property type="match status" value="1"/>
</dbReference>
<feature type="compositionally biased region" description="Basic and acidic residues" evidence="16">
    <location>
        <begin position="133"/>
        <end position="156"/>
    </location>
</feature>
<organism evidence="19 20">
    <name type="scientific">Macrophomina phaseolina</name>
    <dbReference type="NCBI Taxonomy" id="35725"/>
    <lineage>
        <taxon>Eukaryota</taxon>
        <taxon>Fungi</taxon>
        <taxon>Dikarya</taxon>
        <taxon>Ascomycota</taxon>
        <taxon>Pezizomycotina</taxon>
        <taxon>Dothideomycetes</taxon>
        <taxon>Dothideomycetes incertae sedis</taxon>
        <taxon>Botryosphaeriales</taxon>
        <taxon>Botryosphaeriaceae</taxon>
        <taxon>Macrophomina</taxon>
    </lineage>
</organism>
<dbReference type="Pfam" id="PF00970">
    <property type="entry name" value="FAD_binding_6"/>
    <property type="match status" value="2"/>
</dbReference>
<dbReference type="InterPro" id="IPR005066">
    <property type="entry name" value="MoCF_OxRdtse_dimer"/>
</dbReference>
<dbReference type="InterPro" id="IPR039261">
    <property type="entry name" value="FNR_nucleotide-bd"/>
</dbReference>
<dbReference type="Gene3D" id="3.10.120.10">
    <property type="entry name" value="Cytochrome b5-like heme/steroid binding domain"/>
    <property type="match status" value="1"/>
</dbReference>
<dbReference type="InterPro" id="IPR000572">
    <property type="entry name" value="OxRdtase_Mopterin-bd_dom"/>
</dbReference>
<evidence type="ECO:0000256" key="14">
    <source>
        <dbReference type="ARBA" id="ARBA00023063"/>
    </source>
</evidence>
<feature type="region of interest" description="Disordered" evidence="16">
    <location>
        <begin position="857"/>
        <end position="877"/>
    </location>
</feature>
<dbReference type="Pfam" id="PF03404">
    <property type="entry name" value="Mo-co_dimer"/>
    <property type="match status" value="1"/>
</dbReference>
<dbReference type="InterPro" id="IPR017938">
    <property type="entry name" value="Riboflavin_synthase-like_b-brl"/>
</dbReference>
<evidence type="ECO:0000256" key="5">
    <source>
        <dbReference type="ARBA" id="ARBA00006253"/>
    </source>
</evidence>
<dbReference type="PRINTS" id="PR00407">
    <property type="entry name" value="EUMOPTERIN"/>
</dbReference>
<keyword evidence="20" id="KW-1185">Reference proteome</keyword>
<gene>
    <name evidence="19" type="ORF">B0J12DRAFT_580179</name>
</gene>
<comment type="function">
    <text evidence="4">Nitrate reductase is a key enzyme involved in the first step of nitrate assimilation in plants, fungi and bacteria.</text>
</comment>